<comment type="subcellular location">
    <subcellularLocation>
        <location evidence="1">Membrane</location>
        <topology evidence="1">Multi-pass membrane protein</topology>
    </subcellularLocation>
</comment>
<feature type="transmembrane region" description="Helical" evidence="5">
    <location>
        <begin position="147"/>
        <end position="167"/>
    </location>
</feature>
<dbReference type="EMBL" id="JH793045">
    <property type="protein sequence ID" value="ELQ32632.1"/>
    <property type="molecule type" value="Genomic_DNA"/>
</dbReference>
<evidence type="ECO:0000313" key="6">
    <source>
        <dbReference type="EMBL" id="ELQ32632.1"/>
    </source>
</evidence>
<dbReference type="Proteomes" id="UP000011086">
    <property type="component" value="Unassembled WGS sequence"/>
</dbReference>
<keyword evidence="2 5" id="KW-0812">Transmembrane</keyword>
<feature type="transmembrane region" description="Helical" evidence="5">
    <location>
        <begin position="6"/>
        <end position="25"/>
    </location>
</feature>
<dbReference type="Pfam" id="PF04479">
    <property type="entry name" value="RTA1"/>
    <property type="match status" value="1"/>
</dbReference>
<evidence type="ECO:0000256" key="5">
    <source>
        <dbReference type="SAM" id="Phobius"/>
    </source>
</evidence>
<dbReference type="InterPro" id="IPR007568">
    <property type="entry name" value="RTA1"/>
</dbReference>
<dbReference type="GO" id="GO:0016020">
    <property type="term" value="C:membrane"/>
    <property type="evidence" value="ECO:0007669"/>
    <property type="project" value="UniProtKB-SubCell"/>
</dbReference>
<feature type="transmembrane region" description="Helical" evidence="5">
    <location>
        <begin position="32"/>
        <end position="49"/>
    </location>
</feature>
<protein>
    <submittedName>
        <fullName evidence="6">Uncharacterized protein</fullName>
    </submittedName>
</protein>
<reference evidence="6" key="1">
    <citation type="journal article" date="2012" name="PLoS Genet.">
        <title>Comparative analysis of the genomes of two field isolates of the rice blast fungus Magnaporthe oryzae.</title>
        <authorList>
            <person name="Xue M."/>
            <person name="Yang J."/>
            <person name="Li Z."/>
            <person name="Hu S."/>
            <person name="Yao N."/>
            <person name="Dean R.A."/>
            <person name="Zhao W."/>
            <person name="Shen M."/>
            <person name="Zhang H."/>
            <person name="Li C."/>
            <person name="Liu L."/>
            <person name="Cao L."/>
            <person name="Xu X."/>
            <person name="Xing Y."/>
            <person name="Hsiang T."/>
            <person name="Zhang Z."/>
            <person name="Xu J.R."/>
            <person name="Peng Y.L."/>
        </authorList>
    </citation>
    <scope>NUCLEOTIDE SEQUENCE</scope>
    <source>
        <strain evidence="6">Y34</strain>
    </source>
</reference>
<organism evidence="6">
    <name type="scientific">Pyricularia oryzae (strain Y34)</name>
    <name type="common">Rice blast fungus</name>
    <name type="synonym">Magnaporthe oryzae</name>
    <dbReference type="NCBI Taxonomy" id="1143189"/>
    <lineage>
        <taxon>Eukaryota</taxon>
        <taxon>Fungi</taxon>
        <taxon>Dikarya</taxon>
        <taxon>Ascomycota</taxon>
        <taxon>Pezizomycotina</taxon>
        <taxon>Sordariomycetes</taxon>
        <taxon>Sordariomycetidae</taxon>
        <taxon>Magnaporthales</taxon>
        <taxon>Pyriculariaceae</taxon>
        <taxon>Pyricularia</taxon>
    </lineage>
</organism>
<evidence type="ECO:0000256" key="3">
    <source>
        <dbReference type="ARBA" id="ARBA00022989"/>
    </source>
</evidence>
<dbReference type="PANTHER" id="PTHR31465:SF13">
    <property type="entry name" value="RTA1 DOMAIN PROTEIN-RELATED"/>
    <property type="match status" value="1"/>
</dbReference>
<gene>
    <name evidence="6" type="ORF">OOU_Y34scaffold01081g14</name>
</gene>
<feature type="transmembrane region" description="Helical" evidence="5">
    <location>
        <begin position="94"/>
        <end position="114"/>
    </location>
</feature>
<evidence type="ECO:0000256" key="2">
    <source>
        <dbReference type="ARBA" id="ARBA00022692"/>
    </source>
</evidence>
<keyword evidence="4 5" id="KW-0472">Membrane</keyword>
<dbReference type="PANTHER" id="PTHR31465">
    <property type="entry name" value="PROTEIN RTA1-RELATED"/>
    <property type="match status" value="1"/>
</dbReference>
<evidence type="ECO:0000256" key="1">
    <source>
        <dbReference type="ARBA" id="ARBA00004141"/>
    </source>
</evidence>
<evidence type="ECO:0000256" key="4">
    <source>
        <dbReference type="ARBA" id="ARBA00023136"/>
    </source>
</evidence>
<sequence length="471" mass="52221">MSEGNQGAAAFFTAAYAILCFLHTWQAQHANAFIASLFIIYATVRLKAAEYVAQGHALMKASLILLLLFAVIFVSLAGSVHHRCLKRGIRNRKVTIPLTTLYFSMGFITARTIFRTGENFAFENLTGTVSSGSQALDPPPVVLCERYFYVFEATFMFLAVAVSNLFHPGQFLPSKNKIYLAQDGQTELEVPGWSDKRPFIVTLCDPFNLAGCLDRKPGADGTNFWEDNGIAMRTYTQLPTNRSCDIIAALQAECRPKIGQARRHRLLAASVGLPCHPRPLSLGRVGALLQWPALKEEFCCISRAVVGGHAGVVDTLAPELHVVLAFLLPGLAVESDMDLQTLQELFGKAVQASACSSQGVGANTGHEKEVATLRTYGLDVCLEMAKEPTENADVNYVYARSILRLLLRIRRKDDYKHMVHWVRGADLFTQVWVFFSTLAFMQFEDLDAAYDRLSLGEKARLKIVGLLRKEF</sequence>
<keyword evidence="3 5" id="KW-1133">Transmembrane helix</keyword>
<name>A0AA97PFF6_PYRO3</name>
<proteinExistence type="predicted"/>
<feature type="transmembrane region" description="Helical" evidence="5">
    <location>
        <begin position="61"/>
        <end position="82"/>
    </location>
</feature>
<accession>A0AA97PFF6</accession>
<dbReference type="AlphaFoldDB" id="A0AA97PFF6"/>